<dbReference type="InterPro" id="IPR002869">
    <property type="entry name" value="Pyrv_flavodox_OxRed_cen"/>
</dbReference>
<evidence type="ECO:0000313" key="2">
    <source>
        <dbReference type="EMBL" id="OOZ39129.1"/>
    </source>
</evidence>
<dbReference type="GO" id="GO:0016491">
    <property type="term" value="F:oxidoreductase activity"/>
    <property type="evidence" value="ECO:0007669"/>
    <property type="project" value="UniProtKB-KW"/>
</dbReference>
<dbReference type="Gene3D" id="3.40.920.10">
    <property type="entry name" value="Pyruvate-ferredoxin oxidoreductase, PFOR, domain III"/>
    <property type="match status" value="1"/>
</dbReference>
<dbReference type="SUPFAM" id="SSF53323">
    <property type="entry name" value="Pyruvate-ferredoxin oxidoreductase, PFOR, domain III"/>
    <property type="match status" value="1"/>
</dbReference>
<comment type="caution">
    <text evidence="2">The sequence shown here is derived from an EMBL/GenBank/DDBJ whole genome shotgun (WGS) entry which is preliminary data.</text>
</comment>
<sequence>MQGIAFQGAFFRASGVMESAGLNEKTLFKAIEDQLESKFGNKGRSVVEDNLRVVHRGFDELKELTHKNLGSVAVPMLKQESHLPIMLKQMPASEDRVADIHRFWEQTGNFYVSGKGSDNLADPFIALADRHG</sequence>
<organism evidence="2 3">
    <name type="scientific">Solemya pervernicosa gill symbiont</name>
    <dbReference type="NCBI Taxonomy" id="642797"/>
    <lineage>
        <taxon>Bacteria</taxon>
        <taxon>Pseudomonadati</taxon>
        <taxon>Pseudomonadota</taxon>
        <taxon>Gammaproteobacteria</taxon>
        <taxon>sulfur-oxidizing symbionts</taxon>
    </lineage>
</organism>
<dbReference type="AlphaFoldDB" id="A0A1T2L215"/>
<accession>A0A1T2L215</accession>
<gene>
    <name evidence="2" type="ORF">BOW53_12820</name>
</gene>
<dbReference type="RefSeq" id="WP_078484484.1">
    <property type="nucleotide sequence ID" value="NZ_MPRL01000059.1"/>
</dbReference>
<evidence type="ECO:0000256" key="1">
    <source>
        <dbReference type="ARBA" id="ARBA00023002"/>
    </source>
</evidence>
<dbReference type="EMBL" id="MPRL01000059">
    <property type="protein sequence ID" value="OOZ39129.1"/>
    <property type="molecule type" value="Genomic_DNA"/>
</dbReference>
<protein>
    <submittedName>
        <fullName evidence="2">Uncharacterized protein</fullName>
    </submittedName>
</protein>
<name>A0A1T2L215_9GAMM</name>
<evidence type="ECO:0000313" key="3">
    <source>
        <dbReference type="Proteomes" id="UP000191110"/>
    </source>
</evidence>
<dbReference type="Proteomes" id="UP000191110">
    <property type="component" value="Unassembled WGS sequence"/>
</dbReference>
<reference evidence="2 3" key="1">
    <citation type="submission" date="2016-11" db="EMBL/GenBank/DDBJ databases">
        <title>Mixed transmission modes and dynamic genome evolution in an obligate animal-bacterial symbiosis.</title>
        <authorList>
            <person name="Russell S.L."/>
            <person name="Corbett-Detig R.B."/>
            <person name="Cavanaugh C.M."/>
        </authorList>
    </citation>
    <scope>NUCLEOTIDE SEQUENCE [LARGE SCALE GENOMIC DNA]</scope>
    <source>
        <strain evidence="2">Sveles-Q1</strain>
    </source>
</reference>
<keyword evidence="3" id="KW-1185">Reference proteome</keyword>
<proteinExistence type="predicted"/>
<keyword evidence="1" id="KW-0560">Oxidoreductase</keyword>